<evidence type="ECO:0000313" key="2">
    <source>
        <dbReference type="Proteomes" id="UP000300142"/>
    </source>
</evidence>
<dbReference type="RefSeq" id="WP_193941622.1">
    <property type="nucleotide sequence ID" value="NZ_BJCE01000027.1"/>
</dbReference>
<protein>
    <submittedName>
        <fullName evidence="1">Uncharacterized protein</fullName>
    </submittedName>
</protein>
<proteinExistence type="predicted"/>
<dbReference type="AlphaFoldDB" id="A0A479ZV97"/>
<accession>A0A479ZV97</accession>
<comment type="caution">
    <text evidence="1">The sequence shown here is derived from an EMBL/GenBank/DDBJ whole genome shotgun (WGS) entry which is preliminary data.</text>
</comment>
<evidence type="ECO:0000313" key="1">
    <source>
        <dbReference type="EMBL" id="GCL36122.1"/>
    </source>
</evidence>
<organism evidence="1 2">
    <name type="scientific">Sphaerospermopsis reniformis</name>
    <dbReference type="NCBI Taxonomy" id="531300"/>
    <lineage>
        <taxon>Bacteria</taxon>
        <taxon>Bacillati</taxon>
        <taxon>Cyanobacteriota</taxon>
        <taxon>Cyanophyceae</taxon>
        <taxon>Nostocales</taxon>
        <taxon>Aphanizomenonaceae</taxon>
        <taxon>Sphaerospermopsis</taxon>
    </lineage>
</organism>
<name>A0A479ZV97_9CYAN</name>
<gene>
    <name evidence="1" type="ORF">SR1949_12220</name>
</gene>
<dbReference type="Proteomes" id="UP000300142">
    <property type="component" value="Unassembled WGS sequence"/>
</dbReference>
<dbReference type="EMBL" id="BJCE01000027">
    <property type="protein sequence ID" value="GCL36122.1"/>
    <property type="molecule type" value="Genomic_DNA"/>
</dbReference>
<reference evidence="2" key="1">
    <citation type="submission" date="2019-02" db="EMBL/GenBank/DDBJ databases">
        <title>Draft genome sequence of Sphaerospermopsis reniformis NIES-1949.</title>
        <authorList>
            <person name="Yamaguchi H."/>
            <person name="Suzuki S."/>
            <person name="Kawachi M."/>
        </authorList>
    </citation>
    <scope>NUCLEOTIDE SEQUENCE [LARGE SCALE GENOMIC DNA]</scope>
    <source>
        <strain evidence="2">NIES-1949</strain>
    </source>
</reference>
<keyword evidence="2" id="KW-1185">Reference proteome</keyword>
<sequence length="48" mass="5491">MFVDIHGILSYESRRQEAAVKVQSLALRVVADKLAHDKVQYDLYSITL</sequence>